<name>A0A4D4KK79_STRVO</name>
<proteinExistence type="predicted"/>
<protein>
    <submittedName>
        <fullName evidence="1">Uncharacterized protein</fullName>
    </submittedName>
</protein>
<organism evidence="1 2">
    <name type="scientific">Streptomyces violaceusniger</name>
    <dbReference type="NCBI Taxonomy" id="68280"/>
    <lineage>
        <taxon>Bacteria</taxon>
        <taxon>Bacillati</taxon>
        <taxon>Actinomycetota</taxon>
        <taxon>Actinomycetes</taxon>
        <taxon>Kitasatosporales</taxon>
        <taxon>Streptomycetaceae</taxon>
        <taxon>Streptomyces</taxon>
        <taxon>Streptomyces violaceusniger group</taxon>
    </lineage>
</organism>
<evidence type="ECO:0000313" key="1">
    <source>
        <dbReference type="EMBL" id="GDY49551.1"/>
    </source>
</evidence>
<evidence type="ECO:0000313" key="2">
    <source>
        <dbReference type="Proteomes" id="UP000301309"/>
    </source>
</evidence>
<reference evidence="1 2" key="1">
    <citation type="journal article" date="2020" name="Int. J. Syst. Evol. Microbiol.">
        <title>Reclassification of Streptomyces castelarensis and Streptomyces sporoclivatus as later heterotypic synonyms of Streptomyces antimycoticus.</title>
        <authorList>
            <person name="Komaki H."/>
            <person name="Tamura T."/>
        </authorList>
    </citation>
    <scope>NUCLEOTIDE SEQUENCE [LARGE SCALE GENOMIC DNA]</scope>
    <source>
        <strain evidence="1 2">NBRC 13459</strain>
    </source>
</reference>
<gene>
    <name evidence="1" type="ORF">SVIO_001740</name>
</gene>
<accession>A0A4D4KK79</accession>
<dbReference type="EMBL" id="BJHW01000001">
    <property type="protein sequence ID" value="GDY49551.1"/>
    <property type="molecule type" value="Genomic_DNA"/>
</dbReference>
<dbReference type="Proteomes" id="UP000301309">
    <property type="component" value="Unassembled WGS sequence"/>
</dbReference>
<keyword evidence="2" id="KW-1185">Reference proteome</keyword>
<dbReference type="AlphaFoldDB" id="A0A4D4KK79"/>
<sequence length="104" mass="11644">MIACESHAKRSFERRQGALPLQRLWRFGCEGEAAASLYVRTAVALVRELFSRSPVAFVSRSSERVAEGRDELPIVDEVQQRWRARQAPDADAIVFADGSLVGLR</sequence>
<comment type="caution">
    <text evidence="1">The sequence shown here is derived from an EMBL/GenBank/DDBJ whole genome shotgun (WGS) entry which is preliminary data.</text>
</comment>